<sequence>MSELVSQAVTALNAKMDGQGLEGGPAKFMIADEGAIMIDESGARAGDEPAEVTLTADAETFQAILEGDLDPTAAFMQGKLSVDGDMGLAMKLAAVLG</sequence>
<dbReference type="InterPro" id="IPR003033">
    <property type="entry name" value="SCP2_sterol-bd_dom"/>
</dbReference>
<proteinExistence type="predicted"/>
<dbReference type="Gene3D" id="3.30.1050.10">
    <property type="entry name" value="SCP2 sterol-binding domain"/>
    <property type="match status" value="1"/>
</dbReference>
<dbReference type="Proteomes" id="UP000240624">
    <property type="component" value="Unassembled WGS sequence"/>
</dbReference>
<gene>
    <name evidence="2" type="ORF">CLV79_103222</name>
    <name evidence="3" type="ORF">LOS8367_00177</name>
</gene>
<dbReference type="Pfam" id="PF02036">
    <property type="entry name" value="SCP2"/>
    <property type="match status" value="1"/>
</dbReference>
<accession>A0A1X6YAF7</accession>
<organism evidence="3 4">
    <name type="scientific">Limimaricola soesokkakensis</name>
    <dbReference type="NCBI Taxonomy" id="1343159"/>
    <lineage>
        <taxon>Bacteria</taxon>
        <taxon>Pseudomonadati</taxon>
        <taxon>Pseudomonadota</taxon>
        <taxon>Alphaproteobacteria</taxon>
        <taxon>Rhodobacterales</taxon>
        <taxon>Paracoccaceae</taxon>
        <taxon>Limimaricola</taxon>
    </lineage>
</organism>
<dbReference type="EMBL" id="PYGB01000003">
    <property type="protein sequence ID" value="PSK87173.1"/>
    <property type="molecule type" value="Genomic_DNA"/>
</dbReference>
<evidence type="ECO:0000313" key="2">
    <source>
        <dbReference type="EMBL" id="PSK87173.1"/>
    </source>
</evidence>
<protein>
    <submittedName>
        <fullName evidence="3">SCP-2 sterol transfer family protein</fullName>
    </submittedName>
</protein>
<dbReference type="AlphaFoldDB" id="A0A1X6YAF7"/>
<name>A0A1X6YAF7_9RHOB</name>
<dbReference type="InterPro" id="IPR036527">
    <property type="entry name" value="SCP2_sterol-bd_dom_sf"/>
</dbReference>
<reference evidence="2 5" key="2">
    <citation type="submission" date="2018-03" db="EMBL/GenBank/DDBJ databases">
        <title>Genomic Encyclopedia of Archaeal and Bacterial Type Strains, Phase II (KMG-II): from individual species to whole genera.</title>
        <authorList>
            <person name="Goeker M."/>
        </authorList>
    </citation>
    <scope>NUCLEOTIDE SEQUENCE [LARGE SCALE GENOMIC DNA]</scope>
    <source>
        <strain evidence="2 5">DSM 29956</strain>
    </source>
</reference>
<reference evidence="3 4" key="1">
    <citation type="submission" date="2017-03" db="EMBL/GenBank/DDBJ databases">
        <authorList>
            <person name="Afonso C.L."/>
            <person name="Miller P.J."/>
            <person name="Scott M.A."/>
            <person name="Spackman E."/>
            <person name="Goraichik I."/>
            <person name="Dimitrov K.M."/>
            <person name="Suarez D.L."/>
            <person name="Swayne D.E."/>
        </authorList>
    </citation>
    <scope>NUCLEOTIDE SEQUENCE [LARGE SCALE GENOMIC DNA]</scope>
    <source>
        <strain evidence="3 4">CECT 8367</strain>
    </source>
</reference>
<dbReference type="SUPFAM" id="SSF55718">
    <property type="entry name" value="SCP-like"/>
    <property type="match status" value="1"/>
</dbReference>
<evidence type="ECO:0000313" key="5">
    <source>
        <dbReference type="Proteomes" id="UP000240624"/>
    </source>
</evidence>
<dbReference type="EMBL" id="FWFY01000001">
    <property type="protein sequence ID" value="SLN15124.1"/>
    <property type="molecule type" value="Genomic_DNA"/>
</dbReference>
<dbReference type="Proteomes" id="UP000193495">
    <property type="component" value="Unassembled WGS sequence"/>
</dbReference>
<evidence type="ECO:0000259" key="1">
    <source>
        <dbReference type="Pfam" id="PF02036"/>
    </source>
</evidence>
<dbReference type="OrthoDB" id="9809312at2"/>
<keyword evidence="5" id="KW-1185">Reference proteome</keyword>
<evidence type="ECO:0000313" key="3">
    <source>
        <dbReference type="EMBL" id="SLN15124.1"/>
    </source>
</evidence>
<evidence type="ECO:0000313" key="4">
    <source>
        <dbReference type="Proteomes" id="UP000193495"/>
    </source>
</evidence>
<dbReference type="RefSeq" id="WP_085894560.1">
    <property type="nucleotide sequence ID" value="NZ_CAXPGX010000141.1"/>
</dbReference>
<feature type="domain" description="SCP2" evidence="1">
    <location>
        <begin position="28"/>
        <end position="96"/>
    </location>
</feature>